<sequence length="401" mass="46259">MTLDTRDYILGCLECCRNGTARRTQTQSSPRVDEPMILFGIDFIGLIPNSNLTLEETIQCCYPQLQYFNFETKGKLDYGYSGKGSFSHVFMAIDYFSRFVWAFPCAAPYQSKAIRCLIWLFGLFGCPIVIYANIGTHFAGSKMARFLKSQEVLYIPAPSAAKRATGMIEKANDLFERVMKGIAVKPDWPIYVHRAAYEMNRRKIKHLGHSPYEILFGYHPPSSLELAIPHIKRTKLMLDLQNFDFERLDSEEVMAEAVFHHVAKVEARRSDILRKDDWRRQVQKGKHDLGVSQYRNYTLGSLVMVYDHIHAKEKLHAAYRGPFVVTGYGGHNRKNFSIQQVNGERVKNTFHGDQLKPFRLREGYLVTEQEQTIPTYQNLRAGKAVVKKPRKYEHIRGAWKS</sequence>
<dbReference type="PROSITE" id="PS50994">
    <property type="entry name" value="INTEGRASE"/>
    <property type="match status" value="1"/>
</dbReference>
<feature type="domain" description="Integrase catalytic" evidence="3">
    <location>
        <begin position="31"/>
        <end position="219"/>
    </location>
</feature>
<keyword evidence="2" id="KW-1133">Transmembrane helix</keyword>
<dbReference type="InterPro" id="IPR036397">
    <property type="entry name" value="RNaseH_sf"/>
</dbReference>
<dbReference type="InterPro" id="IPR001584">
    <property type="entry name" value="Integrase_cat-core"/>
</dbReference>
<evidence type="ECO:0000256" key="1">
    <source>
        <dbReference type="ARBA" id="ARBA00022884"/>
    </source>
</evidence>
<organism evidence="4 5">
    <name type="scientific">Erysiphe neolycopersici</name>
    <dbReference type="NCBI Taxonomy" id="212602"/>
    <lineage>
        <taxon>Eukaryota</taxon>
        <taxon>Fungi</taxon>
        <taxon>Dikarya</taxon>
        <taxon>Ascomycota</taxon>
        <taxon>Pezizomycotina</taxon>
        <taxon>Leotiomycetes</taxon>
        <taxon>Erysiphales</taxon>
        <taxon>Erysiphaceae</taxon>
        <taxon>Erysiphe</taxon>
    </lineage>
</organism>
<keyword evidence="5" id="KW-1185">Reference proteome</keyword>
<evidence type="ECO:0000313" key="4">
    <source>
        <dbReference type="EMBL" id="RKF60559.1"/>
    </source>
</evidence>
<dbReference type="GO" id="GO:0003723">
    <property type="term" value="F:RNA binding"/>
    <property type="evidence" value="ECO:0007669"/>
    <property type="project" value="UniProtKB-KW"/>
</dbReference>
<dbReference type="PANTHER" id="PTHR47266">
    <property type="entry name" value="ENDONUCLEASE-RELATED"/>
    <property type="match status" value="1"/>
</dbReference>
<keyword evidence="2" id="KW-0812">Transmembrane</keyword>
<evidence type="ECO:0000259" key="3">
    <source>
        <dbReference type="PROSITE" id="PS50994"/>
    </source>
</evidence>
<dbReference type="InterPro" id="IPR052160">
    <property type="entry name" value="Gypsy_RT_Integrase-like"/>
</dbReference>
<dbReference type="SUPFAM" id="SSF53098">
    <property type="entry name" value="Ribonuclease H-like"/>
    <property type="match status" value="1"/>
</dbReference>
<proteinExistence type="predicted"/>
<dbReference type="AlphaFoldDB" id="A0A420HT78"/>
<dbReference type="EMBL" id="MCFK01004984">
    <property type="protein sequence ID" value="RKF60559.1"/>
    <property type="molecule type" value="Genomic_DNA"/>
</dbReference>
<evidence type="ECO:0000313" key="5">
    <source>
        <dbReference type="Proteomes" id="UP000286134"/>
    </source>
</evidence>
<protein>
    <recommendedName>
        <fullName evidence="3">Integrase catalytic domain-containing protein</fullName>
    </recommendedName>
</protein>
<accession>A0A420HT78</accession>
<comment type="caution">
    <text evidence="4">The sequence shown here is derived from an EMBL/GenBank/DDBJ whole genome shotgun (WGS) entry which is preliminary data.</text>
</comment>
<dbReference type="InterPro" id="IPR012337">
    <property type="entry name" value="RNaseH-like_sf"/>
</dbReference>
<dbReference type="Gene3D" id="3.30.420.10">
    <property type="entry name" value="Ribonuclease H-like superfamily/Ribonuclease H"/>
    <property type="match status" value="1"/>
</dbReference>
<feature type="transmembrane region" description="Helical" evidence="2">
    <location>
        <begin position="117"/>
        <end position="139"/>
    </location>
</feature>
<gene>
    <name evidence="4" type="ORF">OnM2_049059</name>
</gene>
<dbReference type="GO" id="GO:0015074">
    <property type="term" value="P:DNA integration"/>
    <property type="evidence" value="ECO:0007669"/>
    <property type="project" value="InterPro"/>
</dbReference>
<keyword evidence="2" id="KW-0472">Membrane</keyword>
<keyword evidence="1" id="KW-0694">RNA-binding</keyword>
<dbReference type="OrthoDB" id="5153223at2759"/>
<dbReference type="GO" id="GO:0005634">
    <property type="term" value="C:nucleus"/>
    <property type="evidence" value="ECO:0007669"/>
    <property type="project" value="UniProtKB-ARBA"/>
</dbReference>
<reference evidence="4 5" key="1">
    <citation type="journal article" date="2018" name="BMC Genomics">
        <title>Comparative genome analyses reveal sequence features reflecting distinct modes of host-adaptation between dicot and monocot powdery mildew.</title>
        <authorList>
            <person name="Wu Y."/>
            <person name="Ma X."/>
            <person name="Pan Z."/>
            <person name="Kale S.D."/>
            <person name="Song Y."/>
            <person name="King H."/>
            <person name="Zhang Q."/>
            <person name="Presley C."/>
            <person name="Deng X."/>
            <person name="Wei C.I."/>
            <person name="Xiao S."/>
        </authorList>
    </citation>
    <scope>NUCLEOTIDE SEQUENCE [LARGE SCALE GENOMIC DNA]</scope>
    <source>
        <strain evidence="4">UMSG2</strain>
    </source>
</reference>
<name>A0A420HT78_9PEZI</name>
<evidence type="ECO:0000256" key="2">
    <source>
        <dbReference type="SAM" id="Phobius"/>
    </source>
</evidence>
<dbReference type="Proteomes" id="UP000286134">
    <property type="component" value="Unassembled WGS sequence"/>
</dbReference>